<keyword evidence="9" id="KW-1185">Reference proteome</keyword>
<proteinExistence type="inferred from homology"/>
<dbReference type="NCBIfam" id="TIGR02322">
    <property type="entry name" value="phosphon_PhnN"/>
    <property type="match status" value="1"/>
</dbReference>
<comment type="pathway">
    <text evidence="2 6">Metabolic intermediate biosynthesis; 5-phospho-alpha-D-ribose 1-diphosphate biosynthesis; 5-phospho-alpha-D-ribose 1-diphosphate from D-ribose 5-phosphate (route II): step 3/3.</text>
</comment>
<evidence type="ECO:0000256" key="1">
    <source>
        <dbReference type="ARBA" id="ARBA00000373"/>
    </source>
</evidence>
<gene>
    <name evidence="6" type="primary">phnN</name>
    <name evidence="8" type="ORF">C9J47_02695</name>
</gene>
<evidence type="ECO:0000256" key="5">
    <source>
        <dbReference type="ARBA" id="ARBA00022840"/>
    </source>
</evidence>
<dbReference type="EMBL" id="PYOC01000001">
    <property type="protein sequence ID" value="PSV49493.1"/>
    <property type="molecule type" value="Genomic_DNA"/>
</dbReference>
<organism evidence="8 9">
    <name type="scientific">Photobacterium indicum</name>
    <dbReference type="NCBI Taxonomy" id="81447"/>
    <lineage>
        <taxon>Bacteria</taxon>
        <taxon>Pseudomonadati</taxon>
        <taxon>Pseudomonadota</taxon>
        <taxon>Gammaproteobacteria</taxon>
        <taxon>Vibrionales</taxon>
        <taxon>Vibrionaceae</taxon>
        <taxon>Photobacterium</taxon>
    </lineage>
</organism>
<keyword evidence="4 6" id="KW-0547">Nucleotide-binding</keyword>
<feature type="domain" description="Guanylate kinase/L-type calcium channel beta subunit" evidence="7">
    <location>
        <begin position="1"/>
        <end position="172"/>
    </location>
</feature>
<dbReference type="GO" id="GO:0019634">
    <property type="term" value="P:organic phosphonate metabolic process"/>
    <property type="evidence" value="ECO:0007669"/>
    <property type="project" value="UniProtKB-UniRule"/>
</dbReference>
<comment type="function">
    <text evidence="6">Catalyzes the phosphorylation of ribose 1,5-bisphosphate to 5-phospho-D-ribosyl alpha-1-diphosphate (PRPP).</text>
</comment>
<evidence type="ECO:0000256" key="6">
    <source>
        <dbReference type="HAMAP-Rule" id="MF_00836"/>
    </source>
</evidence>
<comment type="catalytic activity">
    <reaction evidence="1 6">
        <text>alpha-D-ribose 1,5-bisphosphate + ATP = 5-phospho-alpha-D-ribose 1-diphosphate + ADP</text>
        <dbReference type="Rhea" id="RHEA:20109"/>
        <dbReference type="ChEBI" id="CHEBI:30616"/>
        <dbReference type="ChEBI" id="CHEBI:58017"/>
        <dbReference type="ChEBI" id="CHEBI:68688"/>
        <dbReference type="ChEBI" id="CHEBI:456216"/>
        <dbReference type="EC" id="2.7.4.23"/>
    </reaction>
</comment>
<reference evidence="8 9" key="1">
    <citation type="submission" date="2018-03" db="EMBL/GenBank/DDBJ databases">
        <title>Whole genome sequencing of Histamine producing bacteria.</title>
        <authorList>
            <person name="Butler K."/>
        </authorList>
    </citation>
    <scope>NUCLEOTIDE SEQUENCE [LARGE SCALE GENOMIC DNA]</scope>
    <source>
        <strain evidence="8 9">ATCC 19614</strain>
    </source>
</reference>
<dbReference type="InterPro" id="IPR012699">
    <property type="entry name" value="PhnN"/>
</dbReference>
<dbReference type="NCBIfam" id="NF007485">
    <property type="entry name" value="PRK10078.1"/>
    <property type="match status" value="1"/>
</dbReference>
<keyword evidence="5 6" id="KW-0067">ATP-binding</keyword>
<dbReference type="GO" id="GO:0033863">
    <property type="term" value="F:ribose 1,5-bisphosphate phosphokinase activity"/>
    <property type="evidence" value="ECO:0007669"/>
    <property type="project" value="UniProtKB-UniRule"/>
</dbReference>
<name>A0A2T3LDN0_9GAMM</name>
<dbReference type="InterPro" id="IPR027417">
    <property type="entry name" value="P-loop_NTPase"/>
</dbReference>
<protein>
    <recommendedName>
        <fullName evidence="6">Ribose 1,5-bisphosphate phosphokinase PhnN</fullName>
        <ecNumber evidence="6">2.7.4.23</ecNumber>
    </recommendedName>
    <alternativeName>
        <fullName evidence="6">Ribose 1,5-bisphosphokinase</fullName>
    </alternativeName>
</protein>
<dbReference type="SMART" id="SM00072">
    <property type="entry name" value="GuKc"/>
    <property type="match status" value="1"/>
</dbReference>
<sequence length="201" mass="22518">MARIFYVIGASGAGKDSVIDAVRQAWPSNILVAHRYITRAACAGGENHIALTEAEFVYRQHHALFAMHWQANGLHYGVGLEVDLWLANGCDVMVNGSREFLPQALAQYGNLLVPVVVDVALSVLEQRLRIRGRETEAEIQQRLIRARDFQYSVLPNAHATPDESCELWRLDNSGTIAKTLAQFNRYYCAELELEPESVGHR</sequence>
<dbReference type="HAMAP" id="MF_00836">
    <property type="entry name" value="PhnN"/>
    <property type="match status" value="1"/>
</dbReference>
<accession>A0A2T3LDN0</accession>
<keyword evidence="3 6" id="KW-0808">Transferase</keyword>
<evidence type="ECO:0000256" key="3">
    <source>
        <dbReference type="ARBA" id="ARBA00022679"/>
    </source>
</evidence>
<evidence type="ECO:0000259" key="7">
    <source>
        <dbReference type="SMART" id="SM00072"/>
    </source>
</evidence>
<dbReference type="InterPro" id="IPR008145">
    <property type="entry name" value="GK/Ca_channel_bsu"/>
</dbReference>
<dbReference type="SUPFAM" id="SSF52540">
    <property type="entry name" value="P-loop containing nucleoside triphosphate hydrolases"/>
    <property type="match status" value="1"/>
</dbReference>
<dbReference type="AlphaFoldDB" id="A0A2T3LDN0"/>
<keyword evidence="8" id="KW-0418">Kinase</keyword>
<comment type="caution">
    <text evidence="6">Lacks conserved residue(s) required for the propagation of feature annotation.</text>
</comment>
<comment type="caution">
    <text evidence="8">The sequence shown here is derived from an EMBL/GenBank/DDBJ whole genome shotgun (WGS) entry which is preliminary data.</text>
</comment>
<evidence type="ECO:0000313" key="8">
    <source>
        <dbReference type="EMBL" id="PSV49493.1"/>
    </source>
</evidence>
<dbReference type="EC" id="2.7.4.23" evidence="6"/>
<comment type="similarity">
    <text evidence="6">Belongs to the ribose 1,5-bisphosphokinase family.</text>
</comment>
<dbReference type="Proteomes" id="UP000241803">
    <property type="component" value="Unassembled WGS sequence"/>
</dbReference>
<dbReference type="GO" id="GO:0006015">
    <property type="term" value="P:5-phosphoribose 1-diphosphate biosynthetic process"/>
    <property type="evidence" value="ECO:0007669"/>
    <property type="project" value="UniProtKB-UniRule"/>
</dbReference>
<evidence type="ECO:0000256" key="2">
    <source>
        <dbReference type="ARBA" id="ARBA00005069"/>
    </source>
</evidence>
<dbReference type="GO" id="GO:0005524">
    <property type="term" value="F:ATP binding"/>
    <property type="evidence" value="ECO:0007669"/>
    <property type="project" value="UniProtKB-KW"/>
</dbReference>
<dbReference type="Gene3D" id="3.40.50.300">
    <property type="entry name" value="P-loop containing nucleotide triphosphate hydrolases"/>
    <property type="match status" value="1"/>
</dbReference>
<dbReference type="RefSeq" id="WP_107252128.1">
    <property type="nucleotide sequence ID" value="NZ_PYOC01000001.1"/>
</dbReference>
<evidence type="ECO:0000256" key="4">
    <source>
        <dbReference type="ARBA" id="ARBA00022741"/>
    </source>
</evidence>
<evidence type="ECO:0000313" key="9">
    <source>
        <dbReference type="Proteomes" id="UP000241803"/>
    </source>
</evidence>
<dbReference type="UniPathway" id="UPA00087">
    <property type="reaction ID" value="UER00175"/>
</dbReference>